<evidence type="ECO:0000259" key="1">
    <source>
        <dbReference type="Pfam" id="PF13386"/>
    </source>
</evidence>
<protein>
    <submittedName>
        <fullName evidence="2">Sulfite exporter TauE/SafE family protein</fullName>
    </submittedName>
</protein>
<accession>A0A643FQA6</accession>
<evidence type="ECO:0000313" key="3">
    <source>
        <dbReference type="Proteomes" id="UP000397656"/>
    </source>
</evidence>
<dbReference type="PANTHER" id="PTHR42208:SF1">
    <property type="entry name" value="HEAVY METAL TRANSPORTER"/>
    <property type="match status" value="1"/>
</dbReference>
<dbReference type="Proteomes" id="UP000397656">
    <property type="component" value="Chromosome 1"/>
</dbReference>
<dbReference type="GeneID" id="98401558"/>
<dbReference type="InterPro" id="IPR039447">
    <property type="entry name" value="UreH-like_TM_dom"/>
</dbReference>
<reference evidence="2 3" key="1">
    <citation type="submission" date="2020-10" db="EMBL/GenBank/DDBJ databases">
        <title>Complete genome sequence of Cupriavidus basilensis CCUG 49340T.</title>
        <authorList>
            <person name="Salva-Serra F."/>
            <person name="Donoso R.A."/>
            <person name="Cho K.H."/>
            <person name="Yoo J.A."/>
            <person name="Lee K."/>
            <person name="Yoon S.-H."/>
            <person name="Perez-Pantoja D."/>
            <person name="Moore E.R.B."/>
        </authorList>
    </citation>
    <scope>NUCLEOTIDE SEQUENCE [LARGE SCALE GENOMIC DNA]</scope>
    <source>
        <strain evidence="3">CCUG 49340</strain>
    </source>
</reference>
<sequence>MTIGVLISVFTLALLGGVHCAAMCGGIALAAEQGGVARVPATVLRRPGHWLLELLVMHAGRLSMYAVLGGLLGALGAGVWKAQYLPLQRWLFGIGSVMLVLSGLWMLCGRTMGTGGLERLAARGAGGLLRGLGAVGARLPAVARAHGQGRLLRRYGMGLAWGLVPCGMVYGALAMALLAGNALSGALVMAVFGLGTLPNLLVISGLSGYLRQLSRRPALRAGAGLAVVAFGLAGVARALLLPETLAAHGFCLVF</sequence>
<gene>
    <name evidence="2" type="ORF">F7R26_011640</name>
</gene>
<proteinExistence type="predicted"/>
<dbReference type="EMBL" id="CP062803">
    <property type="protein sequence ID" value="QOT74910.1"/>
    <property type="molecule type" value="Genomic_DNA"/>
</dbReference>
<organism evidence="2 3">
    <name type="scientific">Cupriavidus basilensis</name>
    <dbReference type="NCBI Taxonomy" id="68895"/>
    <lineage>
        <taxon>Bacteria</taxon>
        <taxon>Pseudomonadati</taxon>
        <taxon>Pseudomonadota</taxon>
        <taxon>Betaproteobacteria</taxon>
        <taxon>Burkholderiales</taxon>
        <taxon>Burkholderiaceae</taxon>
        <taxon>Cupriavidus</taxon>
    </lineage>
</organism>
<name>A0A643FQA6_9BURK</name>
<dbReference type="Pfam" id="PF13386">
    <property type="entry name" value="DsbD_2"/>
    <property type="match status" value="1"/>
</dbReference>
<dbReference type="PANTHER" id="PTHR42208">
    <property type="entry name" value="HEAVY METAL TRANSPORTER-RELATED"/>
    <property type="match status" value="1"/>
</dbReference>
<dbReference type="RefSeq" id="WP_150991002.1">
    <property type="nucleotide sequence ID" value="NZ_CP062803.1"/>
</dbReference>
<dbReference type="AlphaFoldDB" id="A0A643FQA6"/>
<feature type="domain" description="Urease accessory protein UreH-like transmembrane" evidence="1">
    <location>
        <begin position="9"/>
        <end position="232"/>
    </location>
</feature>
<evidence type="ECO:0000313" key="2">
    <source>
        <dbReference type="EMBL" id="QOT74910.1"/>
    </source>
</evidence>